<reference evidence="5" key="1">
    <citation type="journal article" date="2019" name="Plant J.">
        <title>Chlorella vulgaris genome assembly and annotation reveals the molecular basis for metabolic acclimation to high light conditions.</title>
        <authorList>
            <person name="Cecchin M."/>
            <person name="Marcolungo L."/>
            <person name="Rossato M."/>
            <person name="Girolomoni L."/>
            <person name="Cosentino E."/>
            <person name="Cuine S."/>
            <person name="Li-Beisson Y."/>
            <person name="Delledonne M."/>
            <person name="Ballottari M."/>
        </authorList>
    </citation>
    <scope>NUCLEOTIDE SEQUENCE</scope>
    <source>
        <strain evidence="5">211/11P</strain>
    </source>
</reference>
<evidence type="ECO:0000256" key="1">
    <source>
        <dbReference type="ARBA" id="ARBA00004430"/>
    </source>
</evidence>
<keyword evidence="2" id="KW-0433">Leucine-rich repeat</keyword>
<dbReference type="Gene3D" id="3.80.10.10">
    <property type="entry name" value="Ribonuclease Inhibitor"/>
    <property type="match status" value="1"/>
</dbReference>
<dbReference type="SUPFAM" id="SSF52058">
    <property type="entry name" value="L domain-like"/>
    <property type="match status" value="1"/>
</dbReference>
<dbReference type="PANTHER" id="PTHR48051">
    <property type="match status" value="1"/>
</dbReference>
<protein>
    <submittedName>
        <fullName evidence="5">Uncharacterized protein</fullName>
    </submittedName>
</protein>
<sequence>MKTRGAGKQEMSSGETMQPRKGRVRKGTGGKKGGAVMTKRLVLRGKKSSSREGSRSTQAADESEEMGGDLEAGEPHADRVTQLGSVKAGPLVSAADRRQQGAASDLQHMHATATIESLSTEALQHVFVQLCNQDDQQLAYCREILPLVCRRFRDALQQPSAVWETVTVDFLHKGLHAVSDGCGNCALEGMPSKEEDKEQCGEPDHSNRRLLHTALERWLAPRAAAVKRLVLSFSARDPTHSFPRGGAGLRRTFHRLATSLQSLSVAQCSDIFTARSFADLPLLQNLEHVAVTFMTGKVTAAELAPLERLSKPRSITLSASRQAEEGGEHCLAGFPEVLLKLKGVTSLAVSSMGVTSLPAGLTKLKHIVSLDVSGCPLPCLPTSLSRLTALRRLRLSSTLLSLDLTHTWECVGNIPRLESLDLRGVKGGSLPAVLPGLSSLTSLDLSDNNFEGMGPLDSLHALVRLPKLQRLLLRGCVLPSVPPELASLSHVTHLDLSRNQLVELPQSLGAMVALRELVAEGNCFPRIPQVLSGLPALEICDLSFNVYMEAASSLSGLLEGGGLSKLQRLDLRKMLGVWKQSSIHWLRRLVEDIAAQRATSGEPLPAVVWE</sequence>
<accession>A0A9D4TKZ9</accession>
<dbReference type="InterPro" id="IPR050216">
    <property type="entry name" value="LRR_domain-containing"/>
</dbReference>
<dbReference type="Pfam" id="PF13855">
    <property type="entry name" value="LRR_8"/>
    <property type="match status" value="1"/>
</dbReference>
<reference evidence="5" key="2">
    <citation type="submission" date="2020-11" db="EMBL/GenBank/DDBJ databases">
        <authorList>
            <person name="Cecchin M."/>
            <person name="Marcolungo L."/>
            <person name="Rossato M."/>
            <person name="Girolomoni L."/>
            <person name="Cosentino E."/>
            <person name="Cuine S."/>
            <person name="Li-Beisson Y."/>
            <person name="Delledonne M."/>
            <person name="Ballottari M."/>
        </authorList>
    </citation>
    <scope>NUCLEOTIDE SEQUENCE</scope>
    <source>
        <strain evidence="5">211/11P</strain>
        <tissue evidence="5">Whole cell</tissue>
    </source>
</reference>
<dbReference type="EMBL" id="SIDB01000009">
    <property type="protein sequence ID" value="KAI3428496.1"/>
    <property type="molecule type" value="Genomic_DNA"/>
</dbReference>
<feature type="compositionally biased region" description="Basic residues" evidence="4">
    <location>
        <begin position="20"/>
        <end position="29"/>
    </location>
</feature>
<dbReference type="InterPro" id="IPR032675">
    <property type="entry name" value="LRR_dom_sf"/>
</dbReference>
<evidence type="ECO:0000313" key="6">
    <source>
        <dbReference type="Proteomes" id="UP001055712"/>
    </source>
</evidence>
<dbReference type="InterPro" id="IPR003591">
    <property type="entry name" value="Leu-rich_rpt_typical-subtyp"/>
</dbReference>
<feature type="compositionally biased region" description="Acidic residues" evidence="4">
    <location>
        <begin position="61"/>
        <end position="72"/>
    </location>
</feature>
<gene>
    <name evidence="5" type="ORF">D9Q98_007320</name>
</gene>
<dbReference type="Pfam" id="PF00560">
    <property type="entry name" value="LRR_1"/>
    <property type="match status" value="1"/>
</dbReference>
<proteinExistence type="predicted"/>
<evidence type="ECO:0000256" key="2">
    <source>
        <dbReference type="ARBA" id="ARBA00022614"/>
    </source>
</evidence>
<comment type="caution">
    <text evidence="5">The sequence shown here is derived from an EMBL/GenBank/DDBJ whole genome shotgun (WGS) entry which is preliminary data.</text>
</comment>
<dbReference type="PROSITE" id="PS51450">
    <property type="entry name" value="LRR"/>
    <property type="match status" value="1"/>
</dbReference>
<feature type="region of interest" description="Disordered" evidence="4">
    <location>
        <begin position="1"/>
        <end position="74"/>
    </location>
</feature>
<dbReference type="Proteomes" id="UP001055712">
    <property type="component" value="Unassembled WGS sequence"/>
</dbReference>
<dbReference type="SMART" id="SM00369">
    <property type="entry name" value="LRR_TYP"/>
    <property type="match status" value="4"/>
</dbReference>
<evidence type="ECO:0000256" key="4">
    <source>
        <dbReference type="SAM" id="MobiDB-lite"/>
    </source>
</evidence>
<dbReference type="PANTHER" id="PTHR48051:SF1">
    <property type="entry name" value="RAS SUPPRESSOR PROTEIN 1"/>
    <property type="match status" value="1"/>
</dbReference>
<name>A0A9D4TKZ9_CHLVU</name>
<keyword evidence="3" id="KW-0677">Repeat</keyword>
<dbReference type="OrthoDB" id="512686at2759"/>
<dbReference type="AlphaFoldDB" id="A0A9D4TKZ9"/>
<evidence type="ECO:0000256" key="3">
    <source>
        <dbReference type="ARBA" id="ARBA00022737"/>
    </source>
</evidence>
<dbReference type="GO" id="GO:0005930">
    <property type="term" value="C:axoneme"/>
    <property type="evidence" value="ECO:0007669"/>
    <property type="project" value="UniProtKB-SubCell"/>
</dbReference>
<keyword evidence="6" id="KW-1185">Reference proteome</keyword>
<organism evidence="5 6">
    <name type="scientific">Chlorella vulgaris</name>
    <name type="common">Green alga</name>
    <dbReference type="NCBI Taxonomy" id="3077"/>
    <lineage>
        <taxon>Eukaryota</taxon>
        <taxon>Viridiplantae</taxon>
        <taxon>Chlorophyta</taxon>
        <taxon>core chlorophytes</taxon>
        <taxon>Trebouxiophyceae</taxon>
        <taxon>Chlorellales</taxon>
        <taxon>Chlorellaceae</taxon>
        <taxon>Chlorella clade</taxon>
        <taxon>Chlorella</taxon>
    </lineage>
</organism>
<dbReference type="InterPro" id="IPR001611">
    <property type="entry name" value="Leu-rich_rpt"/>
</dbReference>
<evidence type="ECO:0000313" key="5">
    <source>
        <dbReference type="EMBL" id="KAI3428496.1"/>
    </source>
</evidence>
<comment type="subcellular location">
    <subcellularLocation>
        <location evidence="1">Cytoplasm</location>
        <location evidence="1">Cytoskeleton</location>
        <location evidence="1">Cilium axoneme</location>
    </subcellularLocation>
</comment>